<evidence type="ECO:0000313" key="4">
    <source>
        <dbReference type="Proteomes" id="UP000663879"/>
    </source>
</evidence>
<dbReference type="PROSITE" id="PS51782">
    <property type="entry name" value="LYSM"/>
    <property type="match status" value="1"/>
</dbReference>
<dbReference type="AlphaFoldDB" id="A0A813X9L9"/>
<keyword evidence="1" id="KW-0732">Signal</keyword>
<dbReference type="Proteomes" id="UP000663879">
    <property type="component" value="Unassembled WGS sequence"/>
</dbReference>
<comment type="caution">
    <text evidence="3">The sequence shown here is derived from an EMBL/GenBank/DDBJ whole genome shotgun (WGS) entry which is preliminary data.</text>
</comment>
<dbReference type="InterPro" id="IPR018392">
    <property type="entry name" value="LysM"/>
</dbReference>
<protein>
    <recommendedName>
        <fullName evidence="2">LysM domain-containing protein</fullName>
    </recommendedName>
</protein>
<dbReference type="InterPro" id="IPR036779">
    <property type="entry name" value="LysM_dom_sf"/>
</dbReference>
<feature type="domain" description="LysM" evidence="2">
    <location>
        <begin position="63"/>
        <end position="107"/>
    </location>
</feature>
<dbReference type="SMART" id="SM00257">
    <property type="entry name" value="LysM"/>
    <property type="match status" value="1"/>
</dbReference>
<dbReference type="SUPFAM" id="SSF54106">
    <property type="entry name" value="LysM domain"/>
    <property type="match status" value="1"/>
</dbReference>
<gene>
    <name evidence="3" type="ORF">OXX778_LOCUS9569</name>
</gene>
<sequence>MICIHVFFIAFLSACRAQIPNSTIPLAAAPVTPVITNPVAPKEATESSTSLAEQVTTVNERCYWIKIRRGDTFNILSTIYNIPVSDLMNANPSKIPTKLIRNEDICIPKLS</sequence>
<dbReference type="Pfam" id="PF01476">
    <property type="entry name" value="LysM"/>
    <property type="match status" value="1"/>
</dbReference>
<feature type="signal peptide" evidence="1">
    <location>
        <begin position="1"/>
        <end position="17"/>
    </location>
</feature>
<organism evidence="3 4">
    <name type="scientific">Brachionus calyciflorus</name>
    <dbReference type="NCBI Taxonomy" id="104777"/>
    <lineage>
        <taxon>Eukaryota</taxon>
        <taxon>Metazoa</taxon>
        <taxon>Spiralia</taxon>
        <taxon>Gnathifera</taxon>
        <taxon>Rotifera</taxon>
        <taxon>Eurotatoria</taxon>
        <taxon>Monogononta</taxon>
        <taxon>Pseudotrocha</taxon>
        <taxon>Ploima</taxon>
        <taxon>Brachionidae</taxon>
        <taxon>Brachionus</taxon>
    </lineage>
</organism>
<feature type="chain" id="PRO_5032828454" description="LysM domain-containing protein" evidence="1">
    <location>
        <begin position="18"/>
        <end position="111"/>
    </location>
</feature>
<dbReference type="Gene3D" id="3.10.350.10">
    <property type="entry name" value="LysM domain"/>
    <property type="match status" value="1"/>
</dbReference>
<name>A0A813X9L9_9BILA</name>
<dbReference type="EMBL" id="CAJNOC010001424">
    <property type="protein sequence ID" value="CAF0863704.1"/>
    <property type="molecule type" value="Genomic_DNA"/>
</dbReference>
<evidence type="ECO:0000259" key="2">
    <source>
        <dbReference type="PROSITE" id="PS51782"/>
    </source>
</evidence>
<dbReference type="CDD" id="cd00118">
    <property type="entry name" value="LysM"/>
    <property type="match status" value="1"/>
</dbReference>
<reference evidence="3" key="1">
    <citation type="submission" date="2021-02" db="EMBL/GenBank/DDBJ databases">
        <authorList>
            <person name="Nowell W R."/>
        </authorList>
    </citation>
    <scope>NUCLEOTIDE SEQUENCE</scope>
    <source>
        <strain evidence="3">Ploen Becks lab</strain>
    </source>
</reference>
<evidence type="ECO:0000313" key="3">
    <source>
        <dbReference type="EMBL" id="CAF0863704.1"/>
    </source>
</evidence>
<accession>A0A813X9L9</accession>
<keyword evidence="4" id="KW-1185">Reference proteome</keyword>
<proteinExistence type="predicted"/>
<evidence type="ECO:0000256" key="1">
    <source>
        <dbReference type="SAM" id="SignalP"/>
    </source>
</evidence>